<protein>
    <submittedName>
        <fullName evidence="1">Uncharacterized protein</fullName>
    </submittedName>
</protein>
<gene>
    <name evidence="1" type="ORF">BUTYVIB_02128</name>
</gene>
<evidence type="ECO:0000313" key="1">
    <source>
        <dbReference type="EMBL" id="EFF67708.1"/>
    </source>
</evidence>
<dbReference type="AlphaFoldDB" id="D4S206"/>
<reference evidence="1 2" key="1">
    <citation type="submission" date="2010-02" db="EMBL/GenBank/DDBJ databases">
        <authorList>
            <person name="Weinstock G."/>
            <person name="Sodergren E."/>
            <person name="Clifton S."/>
            <person name="Fulton L."/>
            <person name="Fulton B."/>
            <person name="Courtney L."/>
            <person name="Fronick C."/>
            <person name="Harrison M."/>
            <person name="Strong C."/>
            <person name="Farmer C."/>
            <person name="Delahaunty K."/>
            <person name="Markovic C."/>
            <person name="Hall O."/>
            <person name="Minx P."/>
            <person name="Tomlinson C."/>
            <person name="Mitreva M."/>
            <person name="Nelson J."/>
            <person name="Hou S."/>
            <person name="Wollam A."/>
            <person name="Pepin K.H."/>
            <person name="Johnson M."/>
            <person name="Bhonagiri V."/>
            <person name="Zhang X."/>
            <person name="Suruliraj S."/>
            <person name="Warren W."/>
            <person name="Chinwalla A."/>
            <person name="Mardis E.R."/>
            <person name="Wilson R.K."/>
        </authorList>
    </citation>
    <scope>NUCLEOTIDE SEQUENCE [LARGE SCALE GENOMIC DNA]</scope>
    <source>
        <strain evidence="1 2">DSM 2876</strain>
    </source>
</reference>
<comment type="caution">
    <text evidence="1">The sequence shown here is derived from an EMBL/GenBank/DDBJ whole genome shotgun (WGS) entry which is preliminary data.</text>
</comment>
<dbReference type="HOGENOM" id="CLU_3286382_0_0_9"/>
<accession>D4S206</accession>
<name>D4S206_9FIRM</name>
<keyword evidence="2" id="KW-1185">Reference proteome</keyword>
<proteinExistence type="predicted"/>
<organism evidence="1 2">
    <name type="scientific">Eshraghiella crossota DSM 2876</name>
    <dbReference type="NCBI Taxonomy" id="511680"/>
    <lineage>
        <taxon>Bacteria</taxon>
        <taxon>Bacillati</taxon>
        <taxon>Bacillota</taxon>
        <taxon>Clostridia</taxon>
        <taxon>Lachnospirales</taxon>
        <taxon>Lachnospiraceae</taxon>
        <taxon>Eshraghiella</taxon>
    </lineage>
</organism>
<dbReference type="EMBL" id="ABWN01000036">
    <property type="protein sequence ID" value="EFF67708.1"/>
    <property type="molecule type" value="Genomic_DNA"/>
</dbReference>
<evidence type="ECO:0000313" key="2">
    <source>
        <dbReference type="Proteomes" id="UP000006238"/>
    </source>
</evidence>
<sequence length="40" mass="4569">MPDYASISGHFARCFAYFARDLSTFPGIVFFFPKTTLFAK</sequence>
<dbReference type="Proteomes" id="UP000006238">
    <property type="component" value="Unassembled WGS sequence"/>
</dbReference>